<dbReference type="Proteomes" id="UP000196560">
    <property type="component" value="Unassembled WGS sequence"/>
</dbReference>
<evidence type="ECO:0000313" key="1">
    <source>
        <dbReference type="EMBL" id="OUN41801.1"/>
    </source>
</evidence>
<organism evidence="1 2">
    <name type="scientific">Enorma massiliensis</name>
    <dbReference type="NCBI Taxonomy" id="1472761"/>
    <lineage>
        <taxon>Bacteria</taxon>
        <taxon>Bacillati</taxon>
        <taxon>Actinomycetota</taxon>
        <taxon>Coriobacteriia</taxon>
        <taxon>Coriobacteriales</taxon>
        <taxon>Coriobacteriaceae</taxon>
        <taxon>Enorma</taxon>
    </lineage>
</organism>
<evidence type="ECO:0000313" key="2">
    <source>
        <dbReference type="Proteomes" id="UP000196560"/>
    </source>
</evidence>
<protein>
    <submittedName>
        <fullName evidence="1">Uncharacterized protein</fullName>
    </submittedName>
</protein>
<dbReference type="AlphaFoldDB" id="A0A1Y3TZD3"/>
<gene>
    <name evidence="1" type="ORF">B5G21_09180</name>
</gene>
<sequence>MAEGLQFIGIKLSNGRVEIVPGSLVLLNPELEGKRRRVWGVWAFDALAPCDLVGAAEGRCLGPLMGYLSDRDDLWRRGSHRFEGRSDASERRLQVLSMLLLAIATLEQSGAVEGEEYGLAWAMFDMASTGGLIPMGRTDFIIEGR</sequence>
<comment type="caution">
    <text evidence="1">The sequence shown here is derived from an EMBL/GenBank/DDBJ whole genome shotgun (WGS) entry which is preliminary data.</text>
</comment>
<keyword evidence="2" id="KW-1185">Reference proteome</keyword>
<dbReference type="EMBL" id="NFHO01000011">
    <property type="protein sequence ID" value="OUN41801.1"/>
    <property type="molecule type" value="Genomic_DNA"/>
</dbReference>
<accession>A0A1Y3TZD3</accession>
<reference evidence="2" key="1">
    <citation type="submission" date="2017-04" db="EMBL/GenBank/DDBJ databases">
        <title>Function of individual gut microbiota members based on whole genome sequencing of pure cultures obtained from chicken caecum.</title>
        <authorList>
            <person name="Medvecky M."/>
            <person name="Cejkova D."/>
            <person name="Polansky O."/>
            <person name="Karasova D."/>
            <person name="Kubasova T."/>
            <person name="Cizek A."/>
            <person name="Rychlik I."/>
        </authorList>
    </citation>
    <scope>NUCLEOTIDE SEQUENCE [LARGE SCALE GENOMIC DNA]</scope>
    <source>
        <strain evidence="2">An70</strain>
    </source>
</reference>
<name>A0A1Y3TZD3_9ACTN</name>
<dbReference type="RefSeq" id="WP_087186931.1">
    <property type="nucleotide sequence ID" value="NZ_NFHO01000011.1"/>
</dbReference>
<proteinExistence type="predicted"/>